<evidence type="ECO:0000256" key="1">
    <source>
        <dbReference type="SAM" id="Phobius"/>
    </source>
</evidence>
<dbReference type="EMBL" id="PSNW01000002">
    <property type="protein sequence ID" value="PPE75098.1"/>
    <property type="molecule type" value="Genomic_DNA"/>
</dbReference>
<reference evidence="2 3" key="1">
    <citation type="submission" date="2018-02" db="EMBL/GenBank/DDBJ databases">
        <title>Genome sequencing of Solimonas sp. HR-BB.</title>
        <authorList>
            <person name="Lee Y."/>
            <person name="Jeon C.O."/>
        </authorList>
    </citation>
    <scope>NUCLEOTIDE SEQUENCE [LARGE SCALE GENOMIC DNA]</scope>
    <source>
        <strain evidence="2 3">HR-BB</strain>
    </source>
</reference>
<accession>A0A2S5TJX4</accession>
<gene>
    <name evidence="2" type="ORF">C3942_05325</name>
</gene>
<keyword evidence="1" id="KW-0812">Transmembrane</keyword>
<feature type="transmembrane region" description="Helical" evidence="1">
    <location>
        <begin position="6"/>
        <end position="27"/>
    </location>
</feature>
<name>A0A2S5TJX4_9GAMM</name>
<keyword evidence="3" id="KW-1185">Reference proteome</keyword>
<keyword evidence="1" id="KW-1133">Transmembrane helix</keyword>
<evidence type="ECO:0000313" key="2">
    <source>
        <dbReference type="EMBL" id="PPE75098.1"/>
    </source>
</evidence>
<keyword evidence="1" id="KW-0472">Membrane</keyword>
<comment type="caution">
    <text evidence="2">The sequence shown here is derived from an EMBL/GenBank/DDBJ whole genome shotgun (WGS) entry which is preliminary data.</text>
</comment>
<dbReference type="OrthoDB" id="3785202at2"/>
<evidence type="ECO:0000313" key="3">
    <source>
        <dbReference type="Proteomes" id="UP000238220"/>
    </source>
</evidence>
<organism evidence="2 3">
    <name type="scientific">Solimonas fluminis</name>
    <dbReference type="NCBI Taxonomy" id="2086571"/>
    <lineage>
        <taxon>Bacteria</taxon>
        <taxon>Pseudomonadati</taxon>
        <taxon>Pseudomonadota</taxon>
        <taxon>Gammaproteobacteria</taxon>
        <taxon>Nevskiales</taxon>
        <taxon>Nevskiaceae</taxon>
        <taxon>Solimonas</taxon>
    </lineage>
</organism>
<proteinExistence type="predicted"/>
<dbReference type="RefSeq" id="WP_104229324.1">
    <property type="nucleotide sequence ID" value="NZ_PSNW01000002.1"/>
</dbReference>
<sequence>MSTFVTILLLFNVLLSAALGLLFLRLWRVQHRLHGRLQQLAPNLAGDPARNFELVSASRPSLISIEILNPMELAAKESWVAGALGSVTPTLVRRLVYQRAAQMVREELKGHGVTAEVRQHHAP</sequence>
<dbReference type="AlphaFoldDB" id="A0A2S5TJX4"/>
<dbReference type="Proteomes" id="UP000238220">
    <property type="component" value="Unassembled WGS sequence"/>
</dbReference>
<protein>
    <submittedName>
        <fullName evidence="2">Uncharacterized protein</fullName>
    </submittedName>
</protein>